<evidence type="ECO:0000313" key="4">
    <source>
        <dbReference type="EMBL" id="ACT46831.1"/>
    </source>
</evidence>
<dbReference type="SUPFAM" id="SSF52172">
    <property type="entry name" value="CheY-like"/>
    <property type="match status" value="1"/>
</dbReference>
<dbReference type="GeneID" id="8715256"/>
<dbReference type="Pfam" id="PF00196">
    <property type="entry name" value="GerE"/>
    <property type="match status" value="1"/>
</dbReference>
<proteinExistence type="predicted"/>
<dbReference type="InterPro" id="IPR036388">
    <property type="entry name" value="WH-like_DNA-bd_sf"/>
</dbReference>
<geneLocation type="plastid" evidence="4"/>
<dbReference type="SMART" id="SM00421">
    <property type="entry name" value="HTH_LUXR"/>
    <property type="match status" value="1"/>
</dbReference>
<evidence type="ECO:0000259" key="3">
    <source>
        <dbReference type="PROSITE" id="PS50110"/>
    </source>
</evidence>
<dbReference type="Gene3D" id="3.40.50.2300">
    <property type="match status" value="1"/>
</dbReference>
<dbReference type="AlphaFoldDB" id="D2ISD9"/>
<feature type="domain" description="Response regulatory" evidence="3">
    <location>
        <begin position="7"/>
        <end position="123"/>
    </location>
</feature>
<organism evidence="4">
    <name type="scientific">Cryptomonas paramaecium</name>
    <dbReference type="NCBI Taxonomy" id="2898"/>
    <lineage>
        <taxon>Eukaryota</taxon>
        <taxon>Cryptophyceae</taxon>
        <taxon>Cryptomonadales</taxon>
        <taxon>Cryptomonadaceae</taxon>
        <taxon>Cryptomonas</taxon>
    </lineage>
</organism>
<dbReference type="PROSITE" id="PS50110">
    <property type="entry name" value="RESPONSE_REGULATORY"/>
    <property type="match status" value="1"/>
</dbReference>
<dbReference type="RefSeq" id="YP_003359295.1">
    <property type="nucleotide sequence ID" value="NC_013703.1"/>
</dbReference>
<dbReference type="EMBL" id="GQ358203">
    <property type="protein sequence ID" value="ACT46831.1"/>
    <property type="molecule type" value="Genomic_DNA"/>
</dbReference>
<dbReference type="SUPFAM" id="SSF46894">
    <property type="entry name" value="C-terminal effector domain of the bipartite response regulators"/>
    <property type="match status" value="1"/>
</dbReference>
<protein>
    <submittedName>
        <fullName evidence="4">TctD-like protein</fullName>
    </submittedName>
</protein>
<gene>
    <name evidence="4" type="primary">ycf29</name>
    <name evidence="4" type="ORF">CRPAC_p079</name>
</gene>
<dbReference type="GO" id="GO:0003677">
    <property type="term" value="F:DNA binding"/>
    <property type="evidence" value="ECO:0007669"/>
    <property type="project" value="UniProtKB-KW"/>
</dbReference>
<dbReference type="Gene3D" id="1.10.10.10">
    <property type="entry name" value="Winged helix-like DNA-binding domain superfamily/Winged helix DNA-binding domain"/>
    <property type="match status" value="1"/>
</dbReference>
<reference evidence="4" key="1">
    <citation type="journal article" date="2009" name="Genome Biol. Evol.">
        <title>The complete plastid genome sequence of the secondarily nonphotosynthetic alga Cryptomonas paramecium: reduction, compaction, and accelerated evolutionary rate.</title>
        <authorList>
            <person name="Donaher N."/>
            <person name="Tanifuji G."/>
            <person name="Onodera N.T."/>
            <person name="Malfatti S.A."/>
            <person name="Chain P.S."/>
            <person name="Hara Y."/>
            <person name="Archibald J.M."/>
        </authorList>
    </citation>
    <scope>NUCLEOTIDE SEQUENCE</scope>
    <source>
        <strain evidence="4">CCAP977/2a</strain>
    </source>
</reference>
<dbReference type="GO" id="GO:0000160">
    <property type="term" value="P:phosphorelay signal transduction system"/>
    <property type="evidence" value="ECO:0007669"/>
    <property type="project" value="InterPro"/>
</dbReference>
<name>D2ISD9_9CRYP</name>
<evidence type="ECO:0000256" key="1">
    <source>
        <dbReference type="ARBA" id="ARBA00023125"/>
    </source>
</evidence>
<keyword evidence="1" id="KW-0238">DNA-binding</keyword>
<dbReference type="InterPro" id="IPR001789">
    <property type="entry name" value="Sig_transdc_resp-reg_receiver"/>
</dbReference>
<sequence length="231" mass="26461">MEVSVLKIFVLEDRKSISFSAKKYSVPCDAQFTFFPTLQELRDNLSFMIPDCLILNVIVTEDKLYSFIKELRLGIYTRYIPIIILTSKSLSQDRIIGYDAGCDAYLSMPFDPGELCSLVKNLLRQKQLPTLFIMEMCSLIREIKSLAVDKISSASYPVTKIFFTRQEANVLKKIMEGKTIAQIQEELNTSRRNVEKYLTRLYDKSQISGLKELKSLPWDSILVNLKANDGS</sequence>
<dbReference type="SMART" id="SM00448">
    <property type="entry name" value="REC"/>
    <property type="match status" value="1"/>
</dbReference>
<accession>D2ISD9</accession>
<dbReference type="InterPro" id="IPR000792">
    <property type="entry name" value="Tscrpt_reg_LuxR_C"/>
</dbReference>
<keyword evidence="4" id="KW-0934">Plastid</keyword>
<dbReference type="InterPro" id="IPR011006">
    <property type="entry name" value="CheY-like_superfamily"/>
</dbReference>
<dbReference type="InterPro" id="IPR016032">
    <property type="entry name" value="Sig_transdc_resp-reg_C-effctor"/>
</dbReference>
<comment type="caution">
    <text evidence="2">Lacks conserved residue(s) required for the propagation of feature annotation.</text>
</comment>
<evidence type="ECO:0000256" key="2">
    <source>
        <dbReference type="PROSITE-ProRule" id="PRU00169"/>
    </source>
</evidence>
<dbReference type="GO" id="GO:0006355">
    <property type="term" value="P:regulation of DNA-templated transcription"/>
    <property type="evidence" value="ECO:0007669"/>
    <property type="project" value="InterPro"/>
</dbReference>